<name>X0HSE9_FUSOX</name>
<reference evidence="1" key="1">
    <citation type="submission" date="2011-11" db="EMBL/GenBank/DDBJ databases">
        <title>The Genome Sequence of Fusarium oxysporum PHW808.</title>
        <authorList>
            <consortium name="The Broad Institute Genome Sequencing Platform"/>
            <person name="Ma L.-J."/>
            <person name="Gale L.R."/>
            <person name="Schwartz D.C."/>
            <person name="Zhou S."/>
            <person name="Corby-Kistler H."/>
            <person name="Young S.K."/>
            <person name="Zeng Q."/>
            <person name="Gargeya S."/>
            <person name="Fitzgerald M."/>
            <person name="Haas B."/>
            <person name="Abouelleil A."/>
            <person name="Alvarado L."/>
            <person name="Arachchi H.M."/>
            <person name="Berlin A."/>
            <person name="Brown A."/>
            <person name="Chapman S.B."/>
            <person name="Chen Z."/>
            <person name="Dunbar C."/>
            <person name="Freedman E."/>
            <person name="Gearin G."/>
            <person name="Goldberg J."/>
            <person name="Griggs A."/>
            <person name="Gujja S."/>
            <person name="Heiman D."/>
            <person name="Howarth C."/>
            <person name="Larson L."/>
            <person name="Lui A."/>
            <person name="MacDonald P.J.P."/>
            <person name="Montmayeur A."/>
            <person name="Murphy C."/>
            <person name="Neiman D."/>
            <person name="Pearson M."/>
            <person name="Priest M."/>
            <person name="Roberts A."/>
            <person name="Saif S."/>
            <person name="Shea T."/>
            <person name="Shenoy N."/>
            <person name="Sisk P."/>
            <person name="Stolte C."/>
            <person name="Sykes S."/>
            <person name="Wortman J."/>
            <person name="Nusbaum C."/>
            <person name="Birren B."/>
        </authorList>
    </citation>
    <scope>NUCLEOTIDE SEQUENCE [LARGE SCALE GENOMIC DNA]</scope>
    <source>
        <strain evidence="1">54008</strain>
    </source>
</reference>
<proteinExistence type="predicted"/>
<sequence>MLQRAFDDGPGLVASMGYSDIWPVATSMFGKGLDLQQLETVL</sequence>
<gene>
    <name evidence="1" type="ORF">FOPG_06667</name>
</gene>
<dbReference type="Proteomes" id="UP000030676">
    <property type="component" value="Unassembled WGS sequence"/>
</dbReference>
<dbReference type="EMBL" id="JH658833">
    <property type="protein sequence ID" value="EXL79377.1"/>
    <property type="molecule type" value="Genomic_DNA"/>
</dbReference>
<dbReference type="HOGENOM" id="CLU_3260608_0_0_1"/>
<dbReference type="AlphaFoldDB" id="X0HSE9"/>
<organism evidence="1">
    <name type="scientific">Fusarium oxysporum f. sp. conglutinans race 2 54008</name>
    <dbReference type="NCBI Taxonomy" id="1089457"/>
    <lineage>
        <taxon>Eukaryota</taxon>
        <taxon>Fungi</taxon>
        <taxon>Dikarya</taxon>
        <taxon>Ascomycota</taxon>
        <taxon>Pezizomycotina</taxon>
        <taxon>Sordariomycetes</taxon>
        <taxon>Hypocreomycetidae</taxon>
        <taxon>Hypocreales</taxon>
        <taxon>Nectriaceae</taxon>
        <taxon>Fusarium</taxon>
        <taxon>Fusarium oxysporum species complex</taxon>
    </lineage>
</organism>
<accession>X0HSE9</accession>
<evidence type="ECO:0000313" key="1">
    <source>
        <dbReference type="EMBL" id="EXL79377.1"/>
    </source>
</evidence>
<protein>
    <submittedName>
        <fullName evidence="1">Uncharacterized protein</fullName>
    </submittedName>
</protein>
<reference evidence="1" key="2">
    <citation type="submission" date="2012-05" db="EMBL/GenBank/DDBJ databases">
        <title>The Genome Annotation of Fusarium oxysporum PHW808.</title>
        <authorList>
            <consortium name="The Broad Institute Genomics Platform"/>
            <person name="Ma L.-J."/>
            <person name="Corby-Kistler H."/>
            <person name="Broz K."/>
            <person name="Gale L.R."/>
            <person name="Jonkers W."/>
            <person name="O'Donnell K."/>
            <person name="Ploetz R."/>
            <person name="Steinberg C."/>
            <person name="Schwartz D.C."/>
            <person name="VanEtten H."/>
            <person name="Zhou S."/>
            <person name="Young S.K."/>
            <person name="Zeng Q."/>
            <person name="Gargeya S."/>
            <person name="Fitzgerald M."/>
            <person name="Abouelleil A."/>
            <person name="Alvarado L."/>
            <person name="Chapman S.B."/>
            <person name="Gainer-Dewar J."/>
            <person name="Goldberg J."/>
            <person name="Griggs A."/>
            <person name="Gujja S."/>
            <person name="Hansen M."/>
            <person name="Howarth C."/>
            <person name="Imamovic A."/>
            <person name="Ireland A."/>
            <person name="Larimer J."/>
            <person name="McCowan C."/>
            <person name="Murphy C."/>
            <person name="Pearson M."/>
            <person name="Poon T.W."/>
            <person name="Priest M."/>
            <person name="Roberts A."/>
            <person name="Saif S."/>
            <person name="Shea T."/>
            <person name="Sykes S."/>
            <person name="Wortman J."/>
            <person name="Nusbaum C."/>
            <person name="Birren B."/>
        </authorList>
    </citation>
    <scope>NUCLEOTIDE SEQUENCE</scope>
    <source>
        <strain evidence="1">54008</strain>
    </source>
</reference>